<reference evidence="1 2" key="1">
    <citation type="journal article" date="2012" name="BMC Genomics">
        <title>Comparative genomics of the white-rot fungi, Phanerochaete carnosa and P. chrysosporium, to elucidate the genetic basis of the distinct wood types they colonize.</title>
        <authorList>
            <person name="Suzuki H."/>
            <person name="MacDonald J."/>
            <person name="Syed K."/>
            <person name="Salamov A."/>
            <person name="Hori C."/>
            <person name="Aerts A."/>
            <person name="Henrissat B."/>
            <person name="Wiebenga A."/>
            <person name="vanKuyk P.A."/>
            <person name="Barry K."/>
            <person name="Lindquist E."/>
            <person name="LaButti K."/>
            <person name="Lapidus A."/>
            <person name="Lucas S."/>
            <person name="Coutinho P."/>
            <person name="Gong Y."/>
            <person name="Samejima M."/>
            <person name="Mahadevan R."/>
            <person name="Abou-Zaid M."/>
            <person name="de Vries R.P."/>
            <person name="Igarashi K."/>
            <person name="Yadav J.S."/>
            <person name="Grigoriev I.V."/>
            <person name="Master E.R."/>
        </authorList>
    </citation>
    <scope>NUCLEOTIDE SEQUENCE [LARGE SCALE GENOMIC DNA]</scope>
    <source>
        <strain evidence="1 2">HHB-10118-sp</strain>
    </source>
</reference>
<name>K5VBH0_PHACS</name>
<evidence type="ECO:0000313" key="2">
    <source>
        <dbReference type="Proteomes" id="UP000008370"/>
    </source>
</evidence>
<sequence>MFPSMLWERDISRHARQRDSMFRSILWEGDHDSLHSALPIARLLPELLAEVFEWYILQVYEIYFRIDKDDPSSLEFAPNPYCWFAVRHVCRRWRQIALDYPTLSSYICLTRPECVQHLLNESDNVPLHIYASWTFQRNFPELYQLSWALVSPHITRFTSSDVIVIGNGFDARKDGDEVSDELSVLPNMEALRVIVQSEHSFEQSENFFSALDYPNLRVCTLLNVHYQHLTFFMGERLRCLAINYPRPYNSTDTTAQIISALRCSPNLEELAIQGLGDRWYQSITFSEENDHLIVSPPCWDLSKVALPLLRELRLTASSGEQLFQLLDHIMCPQPSILKLQADNIACSSRSCPGSGLNERISELIEAQLHGRVVQTAALTLGKAEQGFGLAISVKLWSDVHSIIEDSPVIPYQKPYFELSVGDVVDPDFVMNILQRLPLSTATVVYLEDICSTPITVLREVLAMIPGVRELQLQYEVPRSKNLKANVELSGRWDKGSSPLELFAHLRSVRVVTRDVTRKKILFSELVGLVDTLVAHYKGQGDTKISISFRHAYRRP</sequence>
<dbReference type="HOGENOM" id="CLU_490983_0_0_1"/>
<protein>
    <recommendedName>
        <fullName evidence="3">F-box domain-containing protein</fullName>
    </recommendedName>
</protein>
<dbReference type="Proteomes" id="UP000008370">
    <property type="component" value="Unassembled WGS sequence"/>
</dbReference>
<dbReference type="KEGG" id="pco:PHACADRAFT_203492"/>
<dbReference type="InParanoid" id="K5VBH0"/>
<proteinExistence type="predicted"/>
<organism evidence="1 2">
    <name type="scientific">Phanerochaete carnosa (strain HHB-10118-sp)</name>
    <name type="common">White-rot fungus</name>
    <name type="synonym">Peniophora carnosa</name>
    <dbReference type="NCBI Taxonomy" id="650164"/>
    <lineage>
        <taxon>Eukaryota</taxon>
        <taxon>Fungi</taxon>
        <taxon>Dikarya</taxon>
        <taxon>Basidiomycota</taxon>
        <taxon>Agaricomycotina</taxon>
        <taxon>Agaricomycetes</taxon>
        <taxon>Polyporales</taxon>
        <taxon>Phanerochaetaceae</taxon>
        <taxon>Phanerochaete</taxon>
    </lineage>
</organism>
<evidence type="ECO:0008006" key="3">
    <source>
        <dbReference type="Google" id="ProtNLM"/>
    </source>
</evidence>
<dbReference type="GeneID" id="18912176"/>
<keyword evidence="2" id="KW-1185">Reference proteome</keyword>
<evidence type="ECO:0000313" key="1">
    <source>
        <dbReference type="EMBL" id="EKM60246.1"/>
    </source>
</evidence>
<accession>K5VBH0</accession>
<gene>
    <name evidence="1" type="ORF">PHACADRAFT_203492</name>
</gene>
<dbReference type="AlphaFoldDB" id="K5VBH0"/>
<dbReference type="EMBL" id="JH930468">
    <property type="protein sequence ID" value="EKM60246.1"/>
    <property type="molecule type" value="Genomic_DNA"/>
</dbReference>
<dbReference type="OrthoDB" id="3181669at2759"/>
<dbReference type="RefSeq" id="XP_007389718.1">
    <property type="nucleotide sequence ID" value="XM_007389656.1"/>
</dbReference>